<dbReference type="CDD" id="cd00093">
    <property type="entry name" value="HTH_XRE"/>
    <property type="match status" value="1"/>
</dbReference>
<dbReference type="Proteomes" id="UP001059844">
    <property type="component" value="Chromosome"/>
</dbReference>
<accession>A0ABY5J0K3</accession>
<feature type="domain" description="HTH cro/C1-type" evidence="1">
    <location>
        <begin position="17"/>
        <end position="71"/>
    </location>
</feature>
<dbReference type="InterPro" id="IPR001387">
    <property type="entry name" value="Cro/C1-type_HTH"/>
</dbReference>
<gene>
    <name evidence="2" type="ORF">NOX80_07860</name>
</gene>
<keyword evidence="3" id="KW-1185">Reference proteome</keyword>
<dbReference type="SMART" id="SM00530">
    <property type="entry name" value="HTH_XRE"/>
    <property type="match status" value="1"/>
</dbReference>
<organism evidence="2 3">
    <name type="scientific">Flavobacterium cerinum</name>
    <dbReference type="NCBI Taxonomy" id="2502784"/>
    <lineage>
        <taxon>Bacteria</taxon>
        <taxon>Pseudomonadati</taxon>
        <taxon>Bacteroidota</taxon>
        <taxon>Flavobacteriia</taxon>
        <taxon>Flavobacteriales</taxon>
        <taxon>Flavobacteriaceae</taxon>
        <taxon>Flavobacterium</taxon>
    </lineage>
</organism>
<name>A0ABY5J0K3_9FLAO</name>
<proteinExistence type="predicted"/>
<reference evidence="2" key="1">
    <citation type="submission" date="2022-07" db="EMBL/GenBank/DDBJ databases">
        <title>Isolation, identification, and degradation of a PFOSA degrading strain from sewage treatment plant.</title>
        <authorList>
            <person name="Zhang L."/>
            <person name="Huo Y."/>
        </authorList>
    </citation>
    <scope>NUCLEOTIDE SEQUENCE</scope>
    <source>
        <strain evidence="2">C1</strain>
    </source>
</reference>
<dbReference type="Gene3D" id="1.10.260.40">
    <property type="entry name" value="lambda repressor-like DNA-binding domains"/>
    <property type="match status" value="1"/>
</dbReference>
<dbReference type="Pfam" id="PF01381">
    <property type="entry name" value="HTH_3"/>
    <property type="match status" value="1"/>
</dbReference>
<evidence type="ECO:0000313" key="3">
    <source>
        <dbReference type="Proteomes" id="UP001059844"/>
    </source>
</evidence>
<sequence>MNKSLYSREYRILREILYNLRVENNLRQFDLATKLAVPQSLISKVENGERRIDIIELKYFVETMNMTLTEFIVKFEQKLNETKRSL</sequence>
<dbReference type="RefSeq" id="WP_256552739.1">
    <property type="nucleotide sequence ID" value="NZ_CP101751.1"/>
</dbReference>
<dbReference type="SUPFAM" id="SSF47413">
    <property type="entry name" value="lambda repressor-like DNA-binding domains"/>
    <property type="match status" value="1"/>
</dbReference>
<dbReference type="InterPro" id="IPR010982">
    <property type="entry name" value="Lambda_DNA-bd_dom_sf"/>
</dbReference>
<dbReference type="EMBL" id="CP101751">
    <property type="protein sequence ID" value="UUC47104.1"/>
    <property type="molecule type" value="Genomic_DNA"/>
</dbReference>
<protein>
    <submittedName>
        <fullName evidence="2">Helix-turn-helix domain-containing protein</fullName>
    </submittedName>
</protein>
<evidence type="ECO:0000313" key="2">
    <source>
        <dbReference type="EMBL" id="UUC47104.1"/>
    </source>
</evidence>
<evidence type="ECO:0000259" key="1">
    <source>
        <dbReference type="PROSITE" id="PS50943"/>
    </source>
</evidence>
<dbReference type="PROSITE" id="PS50943">
    <property type="entry name" value="HTH_CROC1"/>
    <property type="match status" value="1"/>
</dbReference>